<proteinExistence type="predicted"/>
<dbReference type="GeneID" id="85445942"/>
<gene>
    <name evidence="1" type="ORF">LY79DRAFT_594588</name>
</gene>
<dbReference type="SUPFAM" id="SSF52047">
    <property type="entry name" value="RNI-like"/>
    <property type="match status" value="1"/>
</dbReference>
<protein>
    <submittedName>
        <fullName evidence="1">Uncharacterized protein</fullName>
    </submittedName>
</protein>
<name>A0AAD8UYQ1_9PEZI</name>
<dbReference type="Proteomes" id="UP001230504">
    <property type="component" value="Unassembled WGS sequence"/>
</dbReference>
<sequence length="490" mass="56180">MAKLPDLPTELLLIIASFLWSNQPAKKRLLETSINRQHQPLARSLYRERSSVINLSSACKALHEALKAEKYRFVSIHGHNSAQKLLSLLRLIRVRPEIGHHIQRFHLRLIPFDKKVTSVSYEQLRSLRTWAETIGVVVDDAVLSSALKYDDYKDPDPGVGPYKHDKTCLSILCAMMCYYLRNVKEISLSVSLGLFSIFPDQLMSRRPKSTWNQCSVNPLPNLRSLALETDQPEVRGGDCMDLEDIIRMADVVKGVSEVYLRGFGLRVTFQMTLSNHFLHSLVLQDVFFPPGKISVYRFLESCKSLASFTYLRTDNMADHLRHSLPSPVRMQRALRNSRKSLKTLCIYCGPKIRDDGTAQFLDTFGRFHCLESLWVDAWSCGWAEGDNVETDVEIESESNFLEEEPTPASAVRLIHTLPPSLRRLHIDGPIDRIYDSLRWFANHCRDGMMPRLKELAFDDLDSRIATEKLKSMFREAGVKHCKVDKDIVMW</sequence>
<reference evidence="1" key="1">
    <citation type="submission" date="2021-06" db="EMBL/GenBank/DDBJ databases">
        <title>Comparative genomics, transcriptomics and evolutionary studies reveal genomic signatures of adaptation to plant cell wall in hemibiotrophic fungi.</title>
        <authorList>
            <consortium name="DOE Joint Genome Institute"/>
            <person name="Baroncelli R."/>
            <person name="Diaz J.F."/>
            <person name="Benocci T."/>
            <person name="Peng M."/>
            <person name="Battaglia E."/>
            <person name="Haridas S."/>
            <person name="Andreopoulos W."/>
            <person name="Labutti K."/>
            <person name="Pangilinan J."/>
            <person name="Floch G.L."/>
            <person name="Makela M.R."/>
            <person name="Henrissat B."/>
            <person name="Grigoriev I.V."/>
            <person name="Crouch J.A."/>
            <person name="De Vries R.P."/>
            <person name="Sukno S.A."/>
            <person name="Thon M.R."/>
        </authorList>
    </citation>
    <scope>NUCLEOTIDE SEQUENCE</scope>
    <source>
        <strain evidence="1">CBS 125086</strain>
    </source>
</reference>
<keyword evidence="2" id="KW-1185">Reference proteome</keyword>
<comment type="caution">
    <text evidence="1">The sequence shown here is derived from an EMBL/GenBank/DDBJ whole genome shotgun (WGS) entry which is preliminary data.</text>
</comment>
<organism evidence="1 2">
    <name type="scientific">Colletotrichum navitas</name>
    <dbReference type="NCBI Taxonomy" id="681940"/>
    <lineage>
        <taxon>Eukaryota</taxon>
        <taxon>Fungi</taxon>
        <taxon>Dikarya</taxon>
        <taxon>Ascomycota</taxon>
        <taxon>Pezizomycotina</taxon>
        <taxon>Sordariomycetes</taxon>
        <taxon>Hypocreomycetidae</taxon>
        <taxon>Glomerellales</taxon>
        <taxon>Glomerellaceae</taxon>
        <taxon>Colletotrichum</taxon>
        <taxon>Colletotrichum graminicola species complex</taxon>
    </lineage>
</organism>
<dbReference type="AlphaFoldDB" id="A0AAD8UYQ1"/>
<dbReference type="EMBL" id="JAHLJV010000118">
    <property type="protein sequence ID" value="KAK1569927.1"/>
    <property type="molecule type" value="Genomic_DNA"/>
</dbReference>
<evidence type="ECO:0000313" key="1">
    <source>
        <dbReference type="EMBL" id="KAK1569927.1"/>
    </source>
</evidence>
<evidence type="ECO:0000313" key="2">
    <source>
        <dbReference type="Proteomes" id="UP001230504"/>
    </source>
</evidence>
<dbReference type="RefSeq" id="XP_060408117.1">
    <property type="nucleotide sequence ID" value="XM_060561702.1"/>
</dbReference>
<accession>A0AAD8UYQ1</accession>